<evidence type="ECO:0000256" key="3">
    <source>
        <dbReference type="ARBA" id="ARBA00022737"/>
    </source>
</evidence>
<evidence type="ECO:0000256" key="4">
    <source>
        <dbReference type="PROSITE-ProRule" id="PRU00221"/>
    </source>
</evidence>
<feature type="domain" description="EIPR1-like beta-propeller" evidence="5">
    <location>
        <begin position="12"/>
        <end position="302"/>
    </location>
</feature>
<evidence type="ECO:0000259" key="5">
    <source>
        <dbReference type="Pfam" id="PF23609"/>
    </source>
</evidence>
<dbReference type="PROSITE" id="PS00678">
    <property type="entry name" value="WD_REPEATS_1"/>
    <property type="match status" value="1"/>
</dbReference>
<feature type="repeat" description="WD" evidence="4">
    <location>
        <begin position="232"/>
        <end position="260"/>
    </location>
</feature>
<keyword evidence="3" id="KW-0677">Repeat</keyword>
<dbReference type="InterPro" id="IPR059104">
    <property type="entry name" value="Beta-prop_EIPR1-like"/>
</dbReference>
<name>A0A1Z5JRE9_FISSO</name>
<dbReference type="PROSITE" id="PS50082">
    <property type="entry name" value="WD_REPEATS_2"/>
    <property type="match status" value="2"/>
</dbReference>
<evidence type="ECO:0000256" key="2">
    <source>
        <dbReference type="ARBA" id="ARBA00022574"/>
    </source>
</evidence>
<dbReference type="Gene3D" id="2.130.10.10">
    <property type="entry name" value="YVTN repeat-like/Quinoprotein amine dehydrogenase"/>
    <property type="match status" value="1"/>
</dbReference>
<dbReference type="PANTHER" id="PTHR14205">
    <property type="entry name" value="WD-REPEAT PROTEIN"/>
    <property type="match status" value="1"/>
</dbReference>
<dbReference type="InParanoid" id="A0A1Z5JRE9"/>
<dbReference type="OrthoDB" id="196957at2759"/>
<evidence type="ECO:0000313" key="6">
    <source>
        <dbReference type="EMBL" id="GAX16476.1"/>
    </source>
</evidence>
<dbReference type="InterPro" id="IPR036322">
    <property type="entry name" value="WD40_repeat_dom_sf"/>
</dbReference>
<gene>
    <name evidence="6" type="ORF">FisN_19Lh056</name>
</gene>
<proteinExistence type="inferred from homology"/>
<accession>A0A1Z5JRE9</accession>
<dbReference type="Pfam" id="PF23609">
    <property type="entry name" value="Beta-prop_EIPR1"/>
    <property type="match status" value="1"/>
</dbReference>
<reference evidence="6 7" key="1">
    <citation type="journal article" date="2015" name="Plant Cell">
        <title>Oil accumulation by the oleaginous diatom Fistulifera solaris as revealed by the genome and transcriptome.</title>
        <authorList>
            <person name="Tanaka T."/>
            <person name="Maeda Y."/>
            <person name="Veluchamy A."/>
            <person name="Tanaka M."/>
            <person name="Abida H."/>
            <person name="Marechal E."/>
            <person name="Bowler C."/>
            <person name="Muto M."/>
            <person name="Sunaga Y."/>
            <person name="Tanaka M."/>
            <person name="Yoshino T."/>
            <person name="Taniguchi T."/>
            <person name="Fukuda Y."/>
            <person name="Nemoto M."/>
            <person name="Matsumoto M."/>
            <person name="Wong P.S."/>
            <person name="Aburatani S."/>
            <person name="Fujibuchi W."/>
        </authorList>
    </citation>
    <scope>NUCLEOTIDE SEQUENCE [LARGE SCALE GENOMIC DNA]</scope>
    <source>
        <strain evidence="6 7">JPCC DA0580</strain>
    </source>
</reference>
<dbReference type="SUPFAM" id="SSF50978">
    <property type="entry name" value="WD40 repeat-like"/>
    <property type="match status" value="1"/>
</dbReference>
<sequence>MFAGDDTAEVSLDLPCRAVCAVRANRNETQFLVGSCSTSETNRIHVLHYNNNNNNNNDEVNVRAQLVQEQGPMEVICSSPKDPTLLCTAHSSSQLLLQQLPDEAVVTTTYSSDDDRMDATSSTTMEQLIALETNGIVSDISWGDESSTGELLFITRSGHLTQFDIETQQFIRTLSLESSTTLPRLQWDPHANGHAVAVTVGKRVHLLDWRTDTSIPTGTVDAFVAHRRPGHVTALDYNPNKPYVLATGGQDGLVQFWDLRLTNRPLLVARGGHSHWISSLQYNPFHDQLVLSSGTDSIANLWRMSTISSAPLLTNDADVVNGEEEDDDNASETAGPNARIARHEHVDAIYGSCWSAADAWVYLTLGYDGKVQCHSVPSKEKYKILL</sequence>
<dbReference type="SMART" id="SM00320">
    <property type="entry name" value="WD40"/>
    <property type="match status" value="3"/>
</dbReference>
<feature type="repeat" description="WD" evidence="4">
    <location>
        <begin position="270"/>
        <end position="306"/>
    </location>
</feature>
<evidence type="ECO:0000256" key="1">
    <source>
        <dbReference type="ARBA" id="ARBA00005672"/>
    </source>
</evidence>
<dbReference type="EMBL" id="BDSP01000106">
    <property type="protein sequence ID" value="GAX16476.1"/>
    <property type="molecule type" value="Genomic_DNA"/>
</dbReference>
<dbReference type="Proteomes" id="UP000198406">
    <property type="component" value="Unassembled WGS sequence"/>
</dbReference>
<dbReference type="GO" id="GO:0016567">
    <property type="term" value="P:protein ubiquitination"/>
    <property type="evidence" value="ECO:0007669"/>
    <property type="project" value="TreeGrafter"/>
</dbReference>
<organism evidence="6 7">
    <name type="scientific">Fistulifera solaris</name>
    <name type="common">Oleaginous diatom</name>
    <dbReference type="NCBI Taxonomy" id="1519565"/>
    <lineage>
        <taxon>Eukaryota</taxon>
        <taxon>Sar</taxon>
        <taxon>Stramenopiles</taxon>
        <taxon>Ochrophyta</taxon>
        <taxon>Bacillariophyta</taxon>
        <taxon>Bacillariophyceae</taxon>
        <taxon>Bacillariophycidae</taxon>
        <taxon>Naviculales</taxon>
        <taxon>Naviculaceae</taxon>
        <taxon>Fistulifera</taxon>
    </lineage>
</organism>
<evidence type="ECO:0000313" key="7">
    <source>
        <dbReference type="Proteomes" id="UP000198406"/>
    </source>
</evidence>
<comment type="similarity">
    <text evidence="1">Belongs to the WD repeat EIPR1 family.</text>
</comment>
<keyword evidence="7" id="KW-1185">Reference proteome</keyword>
<comment type="caution">
    <text evidence="6">The sequence shown here is derived from an EMBL/GenBank/DDBJ whole genome shotgun (WGS) entry which is preliminary data.</text>
</comment>
<keyword evidence="2 4" id="KW-0853">WD repeat</keyword>
<protein>
    <recommendedName>
        <fullName evidence="5">EIPR1-like beta-propeller domain-containing protein</fullName>
    </recommendedName>
</protein>
<dbReference type="InterPro" id="IPR001680">
    <property type="entry name" value="WD40_rpt"/>
</dbReference>
<dbReference type="AlphaFoldDB" id="A0A1Z5JRE9"/>
<dbReference type="InterPro" id="IPR015943">
    <property type="entry name" value="WD40/YVTN_repeat-like_dom_sf"/>
</dbReference>
<dbReference type="InterPro" id="IPR019775">
    <property type="entry name" value="WD40_repeat_CS"/>
</dbReference>
<dbReference type="PANTHER" id="PTHR14205:SF15">
    <property type="entry name" value="EARP AND GARP COMPLEX-INTERACTING PROTEIN 1"/>
    <property type="match status" value="1"/>
</dbReference>
<dbReference type="InterPro" id="IPR040323">
    <property type="entry name" value="EIPR1"/>
</dbReference>